<dbReference type="PANTHER" id="PTHR45138">
    <property type="entry name" value="REGULATORY COMPONENTS OF SENSORY TRANSDUCTION SYSTEM"/>
    <property type="match status" value="1"/>
</dbReference>
<proteinExistence type="predicted"/>
<evidence type="ECO:0000256" key="1">
    <source>
        <dbReference type="ARBA" id="ARBA00001946"/>
    </source>
</evidence>
<dbReference type="KEGG" id="pxi:J5O05_01040"/>
<dbReference type="EC" id="2.7.7.65" evidence="2"/>
<dbReference type="PANTHER" id="PTHR45138:SF9">
    <property type="entry name" value="DIGUANYLATE CYCLASE DGCM-RELATED"/>
    <property type="match status" value="1"/>
</dbReference>
<comment type="catalytic activity">
    <reaction evidence="3">
        <text>2 GTP = 3',3'-c-di-GMP + 2 diphosphate</text>
        <dbReference type="Rhea" id="RHEA:24898"/>
        <dbReference type="ChEBI" id="CHEBI:33019"/>
        <dbReference type="ChEBI" id="CHEBI:37565"/>
        <dbReference type="ChEBI" id="CHEBI:58805"/>
        <dbReference type="EC" id="2.7.7.65"/>
    </reaction>
</comment>
<dbReference type="SMART" id="SM00267">
    <property type="entry name" value="GGDEF"/>
    <property type="match status" value="1"/>
</dbReference>
<evidence type="ECO:0000256" key="2">
    <source>
        <dbReference type="ARBA" id="ARBA00012528"/>
    </source>
</evidence>
<organism evidence="5 6">
    <name type="scientific">Pseudoalteromonas xiamenensis</name>
    <dbReference type="NCBI Taxonomy" id="882626"/>
    <lineage>
        <taxon>Bacteria</taxon>
        <taxon>Pseudomonadati</taxon>
        <taxon>Pseudomonadota</taxon>
        <taxon>Gammaproteobacteria</taxon>
        <taxon>Alteromonadales</taxon>
        <taxon>Pseudoalteromonadaceae</taxon>
        <taxon>Pseudoalteromonas</taxon>
    </lineage>
</organism>
<protein>
    <recommendedName>
        <fullName evidence="2">diguanylate cyclase</fullName>
        <ecNumber evidence="2">2.7.7.65</ecNumber>
    </recommendedName>
</protein>
<reference evidence="5" key="1">
    <citation type="submission" date="2021-03" db="EMBL/GenBank/DDBJ databases">
        <title>Complete Genome of Pseudoalteromonas xiamenensis STKMTI.2, a new potential marine bacterium producing anti-Vibrio compounds.</title>
        <authorList>
            <person name="Handayani D.P."/>
            <person name="Isnansetyo A."/>
            <person name="Istiqomah I."/>
            <person name="Jumina J."/>
        </authorList>
    </citation>
    <scope>NUCLEOTIDE SEQUENCE</scope>
    <source>
        <strain evidence="5">STKMTI.2</strain>
    </source>
</reference>
<dbReference type="InterPro" id="IPR029787">
    <property type="entry name" value="Nucleotide_cyclase"/>
</dbReference>
<dbReference type="Gene3D" id="3.30.70.270">
    <property type="match status" value="1"/>
</dbReference>
<name>A0A975DGT9_9GAMM</name>
<sequence length="317" mass="36273">MSKSINRFYSTLQTDLIHHQLSQRINELEFERHTLKKIQKLANVGVWKLNHLSYDVELSDELIELLALGIKSNTLTWEQFVNLLDPTGSNNMHTILMEQIILAGKKRAFEHCFFKANGQCSYLKYVCETFNNTIGQPHVTVGLIQDITEERHKSLQLQQRSVTDELTGLYNRRKLNESLYELIATPVEFSIILMDMDWFKNINDQYGHLAGDEVLMKTAKTLMQTCKSSDIIGRWGGEEFLIICPKKSLEEASKIAEQIRASVSQMLFTFSSNVTASFGIAEFSESDTVDSLIIRADKGLYEAKHSGRNRVCVHKPF</sequence>
<dbReference type="InterPro" id="IPR000160">
    <property type="entry name" value="GGDEF_dom"/>
</dbReference>
<dbReference type="PROSITE" id="PS50887">
    <property type="entry name" value="GGDEF"/>
    <property type="match status" value="1"/>
</dbReference>
<dbReference type="EMBL" id="CP072133">
    <property type="protein sequence ID" value="QTH71596.1"/>
    <property type="molecule type" value="Genomic_DNA"/>
</dbReference>
<dbReference type="NCBIfam" id="TIGR00254">
    <property type="entry name" value="GGDEF"/>
    <property type="match status" value="1"/>
</dbReference>
<evidence type="ECO:0000256" key="3">
    <source>
        <dbReference type="ARBA" id="ARBA00034247"/>
    </source>
</evidence>
<dbReference type="Proteomes" id="UP000664904">
    <property type="component" value="Chromosome"/>
</dbReference>
<dbReference type="CDD" id="cd01949">
    <property type="entry name" value="GGDEF"/>
    <property type="match status" value="1"/>
</dbReference>
<dbReference type="Pfam" id="PF00990">
    <property type="entry name" value="GGDEF"/>
    <property type="match status" value="1"/>
</dbReference>
<dbReference type="InterPro" id="IPR043128">
    <property type="entry name" value="Rev_trsase/Diguanyl_cyclase"/>
</dbReference>
<accession>A0A975DGT9</accession>
<gene>
    <name evidence="5" type="ORF">J5O05_01040</name>
</gene>
<dbReference type="InterPro" id="IPR050469">
    <property type="entry name" value="Diguanylate_Cyclase"/>
</dbReference>
<evidence type="ECO:0000259" key="4">
    <source>
        <dbReference type="PROSITE" id="PS50887"/>
    </source>
</evidence>
<dbReference type="AlphaFoldDB" id="A0A975DGT9"/>
<dbReference type="SUPFAM" id="SSF55073">
    <property type="entry name" value="Nucleotide cyclase"/>
    <property type="match status" value="1"/>
</dbReference>
<dbReference type="Gene3D" id="3.30.450.20">
    <property type="entry name" value="PAS domain"/>
    <property type="match status" value="1"/>
</dbReference>
<comment type="cofactor">
    <cofactor evidence="1">
        <name>Mg(2+)</name>
        <dbReference type="ChEBI" id="CHEBI:18420"/>
    </cofactor>
</comment>
<dbReference type="GO" id="GO:0052621">
    <property type="term" value="F:diguanylate cyclase activity"/>
    <property type="evidence" value="ECO:0007669"/>
    <property type="project" value="UniProtKB-EC"/>
</dbReference>
<dbReference type="RefSeq" id="WP_208843222.1">
    <property type="nucleotide sequence ID" value="NZ_CP072133.1"/>
</dbReference>
<evidence type="ECO:0000313" key="6">
    <source>
        <dbReference type="Proteomes" id="UP000664904"/>
    </source>
</evidence>
<evidence type="ECO:0000313" key="5">
    <source>
        <dbReference type="EMBL" id="QTH71596.1"/>
    </source>
</evidence>
<keyword evidence="6" id="KW-1185">Reference proteome</keyword>
<dbReference type="FunFam" id="3.30.70.270:FF:000001">
    <property type="entry name" value="Diguanylate cyclase domain protein"/>
    <property type="match status" value="1"/>
</dbReference>
<feature type="domain" description="GGDEF" evidence="4">
    <location>
        <begin position="187"/>
        <end position="316"/>
    </location>
</feature>